<dbReference type="InterPro" id="IPR013325">
    <property type="entry name" value="RNA_pol_sigma_r2"/>
</dbReference>
<keyword evidence="2" id="KW-0805">Transcription regulation</keyword>
<organism evidence="7 8">
    <name type="scientific">Halobacillus mangrovi</name>
    <dbReference type="NCBI Taxonomy" id="402384"/>
    <lineage>
        <taxon>Bacteria</taxon>
        <taxon>Bacillati</taxon>
        <taxon>Bacillota</taxon>
        <taxon>Bacilli</taxon>
        <taxon>Bacillales</taxon>
        <taxon>Bacillaceae</taxon>
        <taxon>Halobacillus</taxon>
    </lineage>
</organism>
<name>A0A1W5ZYH5_9BACI</name>
<dbReference type="Pfam" id="PF04542">
    <property type="entry name" value="Sigma70_r2"/>
    <property type="match status" value="1"/>
</dbReference>
<gene>
    <name evidence="7" type="ORF">HM131_16400</name>
</gene>
<dbReference type="NCBIfam" id="TIGR02937">
    <property type="entry name" value="sigma70-ECF"/>
    <property type="match status" value="1"/>
</dbReference>
<dbReference type="Proteomes" id="UP000192527">
    <property type="component" value="Chromosome"/>
</dbReference>
<dbReference type="InterPro" id="IPR014284">
    <property type="entry name" value="RNA_pol_sigma-70_dom"/>
</dbReference>
<feature type="domain" description="RNA polymerase sigma factor 70 region 4 type 2" evidence="6">
    <location>
        <begin position="114"/>
        <end position="164"/>
    </location>
</feature>
<dbReference type="CDD" id="cd06171">
    <property type="entry name" value="Sigma70_r4"/>
    <property type="match status" value="1"/>
</dbReference>
<accession>A0A1W5ZYH5</accession>
<dbReference type="AlphaFoldDB" id="A0A1W5ZYH5"/>
<sequence>MDSIIKRAKQGDQEALAQLLKEHYSFIVKYMWKLSGDEQMAYEVTQETLVKAIQKIHQYRGKSSFSTWLIQIATYTYLDTKRQLKRKQTFENKVKARLMHEPISASLPDEWYDVQEALWKLEDDHRIPILLKHYYGYDYEEIAKMTKVKAGTVKSRVHYGLEKLRKELYSHDRKQENG</sequence>
<evidence type="ECO:0000259" key="6">
    <source>
        <dbReference type="Pfam" id="PF08281"/>
    </source>
</evidence>
<evidence type="ECO:0000259" key="5">
    <source>
        <dbReference type="Pfam" id="PF04542"/>
    </source>
</evidence>
<dbReference type="InterPro" id="IPR007627">
    <property type="entry name" value="RNA_pol_sigma70_r2"/>
</dbReference>
<evidence type="ECO:0000256" key="2">
    <source>
        <dbReference type="ARBA" id="ARBA00023015"/>
    </source>
</evidence>
<dbReference type="GO" id="GO:0006352">
    <property type="term" value="P:DNA-templated transcription initiation"/>
    <property type="evidence" value="ECO:0007669"/>
    <property type="project" value="InterPro"/>
</dbReference>
<dbReference type="Pfam" id="PF08281">
    <property type="entry name" value="Sigma70_r4_2"/>
    <property type="match status" value="1"/>
</dbReference>
<keyword evidence="4" id="KW-0804">Transcription</keyword>
<proteinExistence type="inferred from homology"/>
<protein>
    <submittedName>
        <fullName evidence="7">RNA polymerase sigma factor SigY</fullName>
    </submittedName>
</protein>
<dbReference type="InterPro" id="IPR013324">
    <property type="entry name" value="RNA_pol_sigma_r3/r4-like"/>
</dbReference>
<evidence type="ECO:0000313" key="7">
    <source>
        <dbReference type="EMBL" id="ARI78320.1"/>
    </source>
</evidence>
<dbReference type="GO" id="GO:0016987">
    <property type="term" value="F:sigma factor activity"/>
    <property type="evidence" value="ECO:0007669"/>
    <property type="project" value="UniProtKB-KW"/>
</dbReference>
<dbReference type="InterPro" id="IPR013249">
    <property type="entry name" value="RNA_pol_sigma70_r4_t2"/>
</dbReference>
<comment type="similarity">
    <text evidence="1">Belongs to the sigma-70 factor family. ECF subfamily.</text>
</comment>
<dbReference type="NCBIfam" id="NF007216">
    <property type="entry name" value="PRK09638.1"/>
    <property type="match status" value="1"/>
</dbReference>
<dbReference type="EMBL" id="CP020772">
    <property type="protein sequence ID" value="ARI78320.1"/>
    <property type="molecule type" value="Genomic_DNA"/>
</dbReference>
<dbReference type="Gene3D" id="1.10.1740.10">
    <property type="match status" value="1"/>
</dbReference>
<reference evidence="7 8" key="1">
    <citation type="submission" date="2017-04" db="EMBL/GenBank/DDBJ databases">
        <title>The whole genome sequencing and assembly of Halobacillus mangrovi strain.</title>
        <authorList>
            <person name="Lee S.-J."/>
            <person name="Park M.-K."/>
            <person name="Kim J.-Y."/>
            <person name="Lee Y.-J."/>
            <person name="Yi H."/>
            <person name="Bahn Y.-S."/>
            <person name="Kim J.F."/>
            <person name="Lee D.-W."/>
        </authorList>
    </citation>
    <scope>NUCLEOTIDE SEQUENCE [LARGE SCALE GENOMIC DNA]</scope>
    <source>
        <strain evidence="7 8">KTB 131</strain>
    </source>
</reference>
<dbReference type="InterPro" id="IPR036388">
    <property type="entry name" value="WH-like_DNA-bd_sf"/>
</dbReference>
<dbReference type="RefSeq" id="WP_085030779.1">
    <property type="nucleotide sequence ID" value="NZ_CP020772.1"/>
</dbReference>
<keyword evidence="3" id="KW-0731">Sigma factor</keyword>
<dbReference type="SUPFAM" id="SSF88659">
    <property type="entry name" value="Sigma3 and sigma4 domains of RNA polymerase sigma factors"/>
    <property type="match status" value="1"/>
</dbReference>
<feature type="domain" description="RNA polymerase sigma-70 region 2" evidence="5">
    <location>
        <begin position="19"/>
        <end position="86"/>
    </location>
</feature>
<evidence type="ECO:0000256" key="1">
    <source>
        <dbReference type="ARBA" id="ARBA00010641"/>
    </source>
</evidence>
<dbReference type="OrthoDB" id="3472490at2"/>
<dbReference type="GO" id="GO:0003677">
    <property type="term" value="F:DNA binding"/>
    <property type="evidence" value="ECO:0007669"/>
    <property type="project" value="InterPro"/>
</dbReference>
<evidence type="ECO:0000313" key="8">
    <source>
        <dbReference type="Proteomes" id="UP000192527"/>
    </source>
</evidence>
<dbReference type="SUPFAM" id="SSF88946">
    <property type="entry name" value="Sigma2 domain of RNA polymerase sigma factors"/>
    <property type="match status" value="1"/>
</dbReference>
<dbReference type="PANTHER" id="PTHR43133:SF60">
    <property type="entry name" value="RNA POLYMERASE SIGMA FACTOR SIGV"/>
    <property type="match status" value="1"/>
</dbReference>
<dbReference type="Gene3D" id="1.10.10.10">
    <property type="entry name" value="Winged helix-like DNA-binding domain superfamily/Winged helix DNA-binding domain"/>
    <property type="match status" value="1"/>
</dbReference>
<evidence type="ECO:0000256" key="3">
    <source>
        <dbReference type="ARBA" id="ARBA00023082"/>
    </source>
</evidence>
<evidence type="ECO:0000256" key="4">
    <source>
        <dbReference type="ARBA" id="ARBA00023163"/>
    </source>
</evidence>
<dbReference type="KEGG" id="hmn:HM131_16400"/>
<dbReference type="STRING" id="402384.HM131_16400"/>
<dbReference type="InterPro" id="IPR039425">
    <property type="entry name" value="RNA_pol_sigma-70-like"/>
</dbReference>
<dbReference type="PANTHER" id="PTHR43133">
    <property type="entry name" value="RNA POLYMERASE ECF-TYPE SIGMA FACTO"/>
    <property type="match status" value="1"/>
</dbReference>
<keyword evidence="8" id="KW-1185">Reference proteome</keyword>